<evidence type="ECO:0000313" key="6">
    <source>
        <dbReference type="EMBL" id="CUS37639.1"/>
    </source>
</evidence>
<dbReference type="InterPro" id="IPR001789">
    <property type="entry name" value="Sig_transdc_resp-reg_receiver"/>
</dbReference>
<feature type="domain" description="HTH luxR-type" evidence="4">
    <location>
        <begin position="154"/>
        <end position="219"/>
    </location>
</feature>
<dbReference type="InterPro" id="IPR058245">
    <property type="entry name" value="NreC/VraR/RcsB-like_REC"/>
</dbReference>
<dbReference type="InterPro" id="IPR000792">
    <property type="entry name" value="Tscrpt_reg_LuxR_C"/>
</dbReference>
<evidence type="ECO:0000256" key="2">
    <source>
        <dbReference type="ARBA" id="ARBA00023125"/>
    </source>
</evidence>
<dbReference type="AlphaFoldDB" id="A0A0S4LJ57"/>
<dbReference type="SMART" id="SM00448">
    <property type="entry name" value="REC"/>
    <property type="match status" value="1"/>
</dbReference>
<dbReference type="PROSITE" id="PS50043">
    <property type="entry name" value="HTH_LUXR_2"/>
    <property type="match status" value="1"/>
</dbReference>
<name>A0A0S4LJ57_9BACT</name>
<evidence type="ECO:0000313" key="7">
    <source>
        <dbReference type="Proteomes" id="UP000199032"/>
    </source>
</evidence>
<sequence length="225" mass="25166">MSLPVETRDQTRVLLVDASPFVLHGIQEILSKNPHVRVVATAQSTADALSALETCRPTVVVSEVQVGRASGIDLCRTIRESYPQTSVLFFTNRDDQHLLRSAILAGAQGYLLKKASAETVVRGIEIVSAGMAIMDPHLVPHIISWAREQGREAPFQRLNECSQDDLRVLALMSEGKTNKEIARELKLSPGKLSTRLRAIYRRLNISRRAEATKYFVEWRKMDETS</sequence>
<organism evidence="6 7">
    <name type="scientific">Candidatus Nitrospira nitrosa</name>
    <dbReference type="NCBI Taxonomy" id="1742972"/>
    <lineage>
        <taxon>Bacteria</taxon>
        <taxon>Pseudomonadati</taxon>
        <taxon>Nitrospirota</taxon>
        <taxon>Nitrospiria</taxon>
        <taxon>Nitrospirales</taxon>
        <taxon>Nitrospiraceae</taxon>
        <taxon>Nitrospira</taxon>
    </lineage>
</organism>
<keyword evidence="1" id="KW-0597">Phosphoprotein</keyword>
<dbReference type="SUPFAM" id="SSF46894">
    <property type="entry name" value="C-terminal effector domain of the bipartite response regulators"/>
    <property type="match status" value="1"/>
</dbReference>
<dbReference type="GO" id="GO:0006355">
    <property type="term" value="P:regulation of DNA-templated transcription"/>
    <property type="evidence" value="ECO:0007669"/>
    <property type="project" value="InterPro"/>
</dbReference>
<dbReference type="PANTHER" id="PTHR43214">
    <property type="entry name" value="TWO-COMPONENT RESPONSE REGULATOR"/>
    <property type="match status" value="1"/>
</dbReference>
<reference evidence="6 7" key="1">
    <citation type="submission" date="2015-10" db="EMBL/GenBank/DDBJ databases">
        <authorList>
            <person name="Gilbert D.G."/>
        </authorList>
    </citation>
    <scope>NUCLEOTIDE SEQUENCE [LARGE SCALE GENOMIC DNA]</scope>
    <source>
        <strain evidence="6">COMA1</strain>
    </source>
</reference>
<proteinExistence type="predicted"/>
<dbReference type="Gene3D" id="3.40.50.2300">
    <property type="match status" value="1"/>
</dbReference>
<keyword evidence="2" id="KW-0238">DNA-binding</keyword>
<accession>A0A0S4LJ57</accession>
<keyword evidence="7" id="KW-1185">Reference proteome</keyword>
<dbReference type="RefSeq" id="WP_090750126.1">
    <property type="nucleotide sequence ID" value="NZ_CZQA01000010.1"/>
</dbReference>
<dbReference type="CDD" id="cd17535">
    <property type="entry name" value="REC_NarL-like"/>
    <property type="match status" value="1"/>
</dbReference>
<protein>
    <submittedName>
        <fullName evidence="6">Putative LuxR family two component transcriptional regulator</fullName>
    </submittedName>
</protein>
<dbReference type="PROSITE" id="PS50110">
    <property type="entry name" value="RESPONSE_REGULATORY"/>
    <property type="match status" value="1"/>
</dbReference>
<dbReference type="Pfam" id="PF00072">
    <property type="entry name" value="Response_reg"/>
    <property type="match status" value="1"/>
</dbReference>
<dbReference type="GO" id="GO:0000160">
    <property type="term" value="P:phosphorelay signal transduction system"/>
    <property type="evidence" value="ECO:0007669"/>
    <property type="project" value="InterPro"/>
</dbReference>
<gene>
    <name evidence="6" type="ORF">COMA1_40172</name>
</gene>
<dbReference type="Proteomes" id="UP000199032">
    <property type="component" value="Unassembled WGS sequence"/>
</dbReference>
<evidence type="ECO:0000256" key="1">
    <source>
        <dbReference type="ARBA" id="ARBA00022553"/>
    </source>
</evidence>
<evidence type="ECO:0000256" key="3">
    <source>
        <dbReference type="PROSITE-ProRule" id="PRU00169"/>
    </source>
</evidence>
<dbReference type="InterPro" id="IPR039420">
    <property type="entry name" value="WalR-like"/>
</dbReference>
<dbReference type="SUPFAM" id="SSF52172">
    <property type="entry name" value="CheY-like"/>
    <property type="match status" value="1"/>
</dbReference>
<evidence type="ECO:0000259" key="4">
    <source>
        <dbReference type="PROSITE" id="PS50043"/>
    </source>
</evidence>
<dbReference type="Pfam" id="PF00196">
    <property type="entry name" value="GerE"/>
    <property type="match status" value="1"/>
</dbReference>
<dbReference type="OrthoDB" id="9816529at2"/>
<dbReference type="InterPro" id="IPR016032">
    <property type="entry name" value="Sig_transdc_resp-reg_C-effctor"/>
</dbReference>
<dbReference type="SMART" id="SM00421">
    <property type="entry name" value="HTH_LUXR"/>
    <property type="match status" value="1"/>
</dbReference>
<dbReference type="EMBL" id="CZQA01000010">
    <property type="protein sequence ID" value="CUS37639.1"/>
    <property type="molecule type" value="Genomic_DNA"/>
</dbReference>
<dbReference type="CDD" id="cd06170">
    <property type="entry name" value="LuxR_C_like"/>
    <property type="match status" value="1"/>
</dbReference>
<comment type="caution">
    <text evidence="3">Lacks conserved residue(s) required for the propagation of feature annotation.</text>
</comment>
<feature type="domain" description="Response regulatory" evidence="5">
    <location>
        <begin position="12"/>
        <end position="128"/>
    </location>
</feature>
<dbReference type="STRING" id="1742972.COMA1_40172"/>
<dbReference type="PANTHER" id="PTHR43214:SF43">
    <property type="entry name" value="TWO-COMPONENT RESPONSE REGULATOR"/>
    <property type="match status" value="1"/>
</dbReference>
<dbReference type="GO" id="GO:0003677">
    <property type="term" value="F:DNA binding"/>
    <property type="evidence" value="ECO:0007669"/>
    <property type="project" value="UniProtKB-KW"/>
</dbReference>
<dbReference type="InterPro" id="IPR011006">
    <property type="entry name" value="CheY-like_superfamily"/>
</dbReference>
<evidence type="ECO:0000259" key="5">
    <source>
        <dbReference type="PROSITE" id="PS50110"/>
    </source>
</evidence>